<keyword evidence="1" id="KW-1133">Transmembrane helix</keyword>
<reference evidence="2 3" key="1">
    <citation type="journal article" date="2010" name="ChemBioChem">
        <title>Cloning and characterization of the biosynthetic gene cluster of 16-membered macrolide antibiotic FD-891: involvement of a dual functional cytochrome P450 monooxygenase catalyzing epoxidation and hydroxylation.</title>
        <authorList>
            <person name="Kudo F."/>
            <person name="Motegi A."/>
            <person name="Mizoue K."/>
            <person name="Eguchi T."/>
        </authorList>
    </citation>
    <scope>NUCLEOTIDE SEQUENCE [LARGE SCALE GENOMIC DNA]</scope>
    <source>
        <strain evidence="2 3">A-8890</strain>
    </source>
</reference>
<feature type="transmembrane region" description="Helical" evidence="1">
    <location>
        <begin position="69"/>
        <end position="92"/>
    </location>
</feature>
<accession>A0ABN5VER8</accession>
<organism evidence="2 3">
    <name type="scientific">Streptomyces graminofaciens</name>
    <dbReference type="NCBI Taxonomy" id="68212"/>
    <lineage>
        <taxon>Bacteria</taxon>
        <taxon>Bacillati</taxon>
        <taxon>Actinomycetota</taxon>
        <taxon>Actinomycetes</taxon>
        <taxon>Kitasatosporales</taxon>
        <taxon>Streptomycetaceae</taxon>
        <taxon>Streptomyces</taxon>
    </lineage>
</organism>
<keyword evidence="3" id="KW-1185">Reference proteome</keyword>
<dbReference type="Proteomes" id="UP001321542">
    <property type="component" value="Chromosome"/>
</dbReference>
<evidence type="ECO:0000313" key="3">
    <source>
        <dbReference type="Proteomes" id="UP001321542"/>
    </source>
</evidence>
<keyword evidence="1" id="KW-0812">Transmembrane</keyword>
<evidence type="ECO:0008006" key="4">
    <source>
        <dbReference type="Google" id="ProtNLM"/>
    </source>
</evidence>
<evidence type="ECO:0000313" key="2">
    <source>
        <dbReference type="EMBL" id="BBC31834.1"/>
    </source>
</evidence>
<keyword evidence="1" id="KW-0472">Membrane</keyword>
<sequence>MILAQLGIRLLAADVPNPQPDAPTEIITKTDTVLSLVAWLGTAAAVLGVVAIAIKMAGSLQKGDAEDHIGQMLTVLVGCVLLSTAGPLVSFVL</sequence>
<evidence type="ECO:0000256" key="1">
    <source>
        <dbReference type="SAM" id="Phobius"/>
    </source>
</evidence>
<proteinExistence type="predicted"/>
<reference evidence="2 3" key="2">
    <citation type="journal article" date="2023" name="ChemBioChem">
        <title>Acyltransferase Domain Exchange between Two Independent Type I Polyketide Synthases in the Same Producer Strain of Macrolide Antibiotics.</title>
        <authorList>
            <person name="Kudo F."/>
            <person name="Kishikawa K."/>
            <person name="Tsuboi K."/>
            <person name="Kido T."/>
            <person name="Usui T."/>
            <person name="Hashimoto J."/>
            <person name="Shin-Ya K."/>
            <person name="Miyanaga A."/>
            <person name="Eguchi T."/>
        </authorList>
    </citation>
    <scope>NUCLEOTIDE SEQUENCE [LARGE SCALE GENOMIC DNA]</scope>
    <source>
        <strain evidence="2 3">A-8890</strain>
    </source>
</reference>
<dbReference type="EMBL" id="AP018448">
    <property type="protein sequence ID" value="BBC31834.1"/>
    <property type="molecule type" value="Genomic_DNA"/>
</dbReference>
<protein>
    <recommendedName>
        <fullName evidence="4">Integral membrane protein</fullName>
    </recommendedName>
</protein>
<feature type="transmembrane region" description="Helical" evidence="1">
    <location>
        <begin position="36"/>
        <end position="57"/>
    </location>
</feature>
<gene>
    <name evidence="2" type="ORF">SGFS_031280</name>
</gene>
<name>A0ABN5VER8_9ACTN</name>
<dbReference type="RefSeq" id="WP_286250678.1">
    <property type="nucleotide sequence ID" value="NZ_AP018448.1"/>
</dbReference>